<evidence type="ECO:0000256" key="1">
    <source>
        <dbReference type="SAM" id="Phobius"/>
    </source>
</evidence>
<dbReference type="Gene3D" id="2.60.120.1440">
    <property type="match status" value="1"/>
</dbReference>
<dbReference type="Pfam" id="PF04773">
    <property type="entry name" value="FecR"/>
    <property type="match status" value="1"/>
</dbReference>
<keyword evidence="1" id="KW-0472">Membrane</keyword>
<feature type="domain" description="Protein FecR C-terminal" evidence="3">
    <location>
        <begin position="319"/>
        <end position="385"/>
    </location>
</feature>
<accession>A0A561PLJ1</accession>
<feature type="transmembrane region" description="Helical" evidence="1">
    <location>
        <begin position="92"/>
        <end position="112"/>
    </location>
</feature>
<dbReference type="InterPro" id="IPR006860">
    <property type="entry name" value="FecR"/>
</dbReference>
<dbReference type="AlphaFoldDB" id="A0A561PLJ1"/>
<dbReference type="OrthoDB" id="634407at2"/>
<dbReference type="RefSeq" id="WP_145671399.1">
    <property type="nucleotide sequence ID" value="NZ_VIWO01000006.1"/>
</dbReference>
<dbReference type="GO" id="GO:0016989">
    <property type="term" value="F:sigma factor antagonist activity"/>
    <property type="evidence" value="ECO:0007669"/>
    <property type="project" value="TreeGrafter"/>
</dbReference>
<dbReference type="Gene3D" id="3.55.50.30">
    <property type="match status" value="1"/>
</dbReference>
<evidence type="ECO:0000313" key="5">
    <source>
        <dbReference type="Proteomes" id="UP000320811"/>
    </source>
</evidence>
<keyword evidence="5" id="KW-1185">Reference proteome</keyword>
<evidence type="ECO:0000259" key="2">
    <source>
        <dbReference type="Pfam" id="PF04773"/>
    </source>
</evidence>
<evidence type="ECO:0000259" key="3">
    <source>
        <dbReference type="Pfam" id="PF16344"/>
    </source>
</evidence>
<name>A0A561PLJ1_9BACT</name>
<evidence type="ECO:0000313" key="4">
    <source>
        <dbReference type="EMBL" id="TWF38975.1"/>
    </source>
</evidence>
<dbReference type="PANTHER" id="PTHR30273:SF2">
    <property type="entry name" value="PROTEIN FECR"/>
    <property type="match status" value="1"/>
</dbReference>
<dbReference type="EMBL" id="VIWO01000006">
    <property type="protein sequence ID" value="TWF38975.1"/>
    <property type="molecule type" value="Genomic_DNA"/>
</dbReference>
<feature type="domain" description="FecR protein" evidence="2">
    <location>
        <begin position="184"/>
        <end position="278"/>
    </location>
</feature>
<gene>
    <name evidence="4" type="ORF">FHW36_106198</name>
</gene>
<sequence>MQLSDWHQKYLLSILKKYEAGQASPAEVRFIESYMDSLDNLDNGADNMEDSSGLQKDIKAELLKSIRQPGGKRTEIPFTKTRQLPYRRRMRVWAAAAAIALLLAGAGMYWWLQHAAGAGSPALAARADIAPGGNGAVLHLSDGSTLVLDSAGNGTVAVQGKVKVVKENGMIKYQGTTSEEVYNEVTTDKGRQWRMVLPDGSGVWLNAASSIRYPLSFNGKERIVDITGEVYFEVVHNEKQPFKVRVGKHVIEDIGTAFNINAYANEPVMKTTLVEGLIRVNGTLMKPGEQAQVAVGQEQVTVSKVDNPADAMAWVNGQLSLESNNLQALLRKIARWYNIDIKIEGTLPETGFIGMIDRNVYLSDVIKALTVYGVNARLENRTLIVSAK</sequence>
<dbReference type="Pfam" id="PF16344">
    <property type="entry name" value="FecR_C"/>
    <property type="match status" value="1"/>
</dbReference>
<protein>
    <submittedName>
        <fullName evidence="4">FecR family protein</fullName>
    </submittedName>
</protein>
<dbReference type="InterPro" id="IPR012373">
    <property type="entry name" value="Ferrdict_sens_TM"/>
</dbReference>
<comment type="caution">
    <text evidence="4">The sequence shown here is derived from an EMBL/GenBank/DDBJ whole genome shotgun (WGS) entry which is preliminary data.</text>
</comment>
<proteinExistence type="predicted"/>
<keyword evidence="1" id="KW-1133">Transmembrane helix</keyword>
<dbReference type="InterPro" id="IPR032508">
    <property type="entry name" value="FecR_C"/>
</dbReference>
<organism evidence="4 5">
    <name type="scientific">Chitinophaga polysaccharea</name>
    <dbReference type="NCBI Taxonomy" id="1293035"/>
    <lineage>
        <taxon>Bacteria</taxon>
        <taxon>Pseudomonadati</taxon>
        <taxon>Bacteroidota</taxon>
        <taxon>Chitinophagia</taxon>
        <taxon>Chitinophagales</taxon>
        <taxon>Chitinophagaceae</taxon>
        <taxon>Chitinophaga</taxon>
    </lineage>
</organism>
<dbReference type="PANTHER" id="PTHR30273">
    <property type="entry name" value="PERIPLASMIC SIGNAL SENSOR AND SIGMA FACTOR ACTIVATOR FECR-RELATED"/>
    <property type="match status" value="1"/>
</dbReference>
<keyword evidence="1" id="KW-0812">Transmembrane</keyword>
<reference evidence="4 5" key="1">
    <citation type="submission" date="2019-06" db="EMBL/GenBank/DDBJ databases">
        <title>Sorghum-associated microbial communities from plants grown in Nebraska, USA.</title>
        <authorList>
            <person name="Schachtman D."/>
        </authorList>
    </citation>
    <scope>NUCLEOTIDE SEQUENCE [LARGE SCALE GENOMIC DNA]</scope>
    <source>
        <strain evidence="4 5">1209</strain>
    </source>
</reference>
<dbReference type="Proteomes" id="UP000320811">
    <property type="component" value="Unassembled WGS sequence"/>
</dbReference>